<name>A0A1J1HMN3_9DIPT</name>
<gene>
    <name evidence="2" type="ORF">CLUMA_CG003070</name>
</gene>
<accession>A0A1J1HMN3</accession>
<protein>
    <submittedName>
        <fullName evidence="2">CLUMA_CG003070, isoform A</fullName>
    </submittedName>
</protein>
<keyword evidence="1" id="KW-0812">Transmembrane</keyword>
<keyword evidence="1" id="KW-0472">Membrane</keyword>
<sequence length="73" mass="8576">MPEVTSKMISQGVIMVNSNHAKLLLAQMDGQMFLEEVSAVVFFFLSHFSRTLLLKRKYIFFFFKFSYILESDK</sequence>
<keyword evidence="3" id="KW-1185">Reference proteome</keyword>
<feature type="transmembrane region" description="Helical" evidence="1">
    <location>
        <begin position="37"/>
        <end position="54"/>
    </location>
</feature>
<evidence type="ECO:0000313" key="2">
    <source>
        <dbReference type="EMBL" id="CRK89311.1"/>
    </source>
</evidence>
<dbReference type="Proteomes" id="UP000183832">
    <property type="component" value="Unassembled WGS sequence"/>
</dbReference>
<reference evidence="2 3" key="1">
    <citation type="submission" date="2015-04" db="EMBL/GenBank/DDBJ databases">
        <authorList>
            <person name="Syromyatnikov M.Y."/>
            <person name="Popov V.N."/>
        </authorList>
    </citation>
    <scope>NUCLEOTIDE SEQUENCE [LARGE SCALE GENOMIC DNA]</scope>
</reference>
<evidence type="ECO:0000256" key="1">
    <source>
        <dbReference type="SAM" id="Phobius"/>
    </source>
</evidence>
<organism evidence="2 3">
    <name type="scientific">Clunio marinus</name>
    <dbReference type="NCBI Taxonomy" id="568069"/>
    <lineage>
        <taxon>Eukaryota</taxon>
        <taxon>Metazoa</taxon>
        <taxon>Ecdysozoa</taxon>
        <taxon>Arthropoda</taxon>
        <taxon>Hexapoda</taxon>
        <taxon>Insecta</taxon>
        <taxon>Pterygota</taxon>
        <taxon>Neoptera</taxon>
        <taxon>Endopterygota</taxon>
        <taxon>Diptera</taxon>
        <taxon>Nematocera</taxon>
        <taxon>Chironomoidea</taxon>
        <taxon>Chironomidae</taxon>
        <taxon>Clunio</taxon>
    </lineage>
</organism>
<dbReference type="AlphaFoldDB" id="A0A1J1HMN3"/>
<evidence type="ECO:0000313" key="3">
    <source>
        <dbReference type="Proteomes" id="UP000183832"/>
    </source>
</evidence>
<keyword evidence="1" id="KW-1133">Transmembrane helix</keyword>
<dbReference type="EMBL" id="CVRI01000012">
    <property type="protein sequence ID" value="CRK89311.1"/>
    <property type="molecule type" value="Genomic_DNA"/>
</dbReference>
<proteinExistence type="predicted"/>